<keyword evidence="3" id="KW-1185">Reference proteome</keyword>
<protein>
    <submittedName>
        <fullName evidence="2">Uncharacterized protein</fullName>
    </submittedName>
</protein>
<evidence type="ECO:0000256" key="1">
    <source>
        <dbReference type="SAM" id="MobiDB-lite"/>
    </source>
</evidence>
<feature type="compositionally biased region" description="Basic residues" evidence="1">
    <location>
        <begin position="41"/>
        <end position="50"/>
    </location>
</feature>
<dbReference type="EMBL" id="LXQA010756264">
    <property type="protein sequence ID" value="MCI69454.1"/>
    <property type="molecule type" value="Genomic_DNA"/>
</dbReference>
<evidence type="ECO:0000313" key="3">
    <source>
        <dbReference type="Proteomes" id="UP000265520"/>
    </source>
</evidence>
<accession>A0A392U9I3</accession>
<evidence type="ECO:0000313" key="2">
    <source>
        <dbReference type="EMBL" id="MCI69454.1"/>
    </source>
</evidence>
<sequence>MIMNSIAKIESEPHTNDSLRQQANRPFPAKQSESSGATKEARHKTTTHND</sequence>
<name>A0A392U9I3_9FABA</name>
<dbReference type="AlphaFoldDB" id="A0A392U9I3"/>
<feature type="region of interest" description="Disordered" evidence="1">
    <location>
        <begin position="1"/>
        <end position="50"/>
    </location>
</feature>
<reference evidence="2 3" key="1">
    <citation type="journal article" date="2018" name="Front. Plant Sci.">
        <title>Red Clover (Trifolium pratense) and Zigzag Clover (T. medium) - A Picture of Genomic Similarities and Differences.</title>
        <authorList>
            <person name="Dluhosova J."/>
            <person name="Istvanek J."/>
            <person name="Nedelnik J."/>
            <person name="Repkova J."/>
        </authorList>
    </citation>
    <scope>NUCLEOTIDE SEQUENCE [LARGE SCALE GENOMIC DNA]</scope>
    <source>
        <strain evidence="3">cv. 10/8</strain>
        <tissue evidence="2">Leaf</tissue>
    </source>
</reference>
<organism evidence="2 3">
    <name type="scientific">Trifolium medium</name>
    <dbReference type="NCBI Taxonomy" id="97028"/>
    <lineage>
        <taxon>Eukaryota</taxon>
        <taxon>Viridiplantae</taxon>
        <taxon>Streptophyta</taxon>
        <taxon>Embryophyta</taxon>
        <taxon>Tracheophyta</taxon>
        <taxon>Spermatophyta</taxon>
        <taxon>Magnoliopsida</taxon>
        <taxon>eudicotyledons</taxon>
        <taxon>Gunneridae</taxon>
        <taxon>Pentapetalae</taxon>
        <taxon>rosids</taxon>
        <taxon>fabids</taxon>
        <taxon>Fabales</taxon>
        <taxon>Fabaceae</taxon>
        <taxon>Papilionoideae</taxon>
        <taxon>50 kb inversion clade</taxon>
        <taxon>NPAAA clade</taxon>
        <taxon>Hologalegina</taxon>
        <taxon>IRL clade</taxon>
        <taxon>Trifolieae</taxon>
        <taxon>Trifolium</taxon>
    </lineage>
</organism>
<proteinExistence type="predicted"/>
<feature type="non-terminal residue" evidence="2">
    <location>
        <position position="50"/>
    </location>
</feature>
<comment type="caution">
    <text evidence="2">The sequence shown here is derived from an EMBL/GenBank/DDBJ whole genome shotgun (WGS) entry which is preliminary data.</text>
</comment>
<dbReference type="Proteomes" id="UP000265520">
    <property type="component" value="Unassembled WGS sequence"/>
</dbReference>